<keyword evidence="5" id="KW-0812">Transmembrane</keyword>
<dbReference type="PRINTS" id="PR00260">
    <property type="entry name" value="CHEMTRNSDUCR"/>
</dbReference>
<keyword evidence="3" id="KW-0807">Transducer</keyword>
<name>A0ABU3P7N6_9BURK</name>
<evidence type="ECO:0000256" key="5">
    <source>
        <dbReference type="SAM" id="Phobius"/>
    </source>
</evidence>
<keyword evidence="1" id="KW-0488">Methylation</keyword>
<dbReference type="Proteomes" id="UP001246372">
    <property type="component" value="Unassembled WGS sequence"/>
</dbReference>
<feature type="domain" description="Methyl-accepting transducer" evidence="6">
    <location>
        <begin position="273"/>
        <end position="502"/>
    </location>
</feature>
<feature type="compositionally biased region" description="Low complexity" evidence="4">
    <location>
        <begin position="558"/>
        <end position="573"/>
    </location>
</feature>
<comment type="caution">
    <text evidence="7">The sequence shown here is derived from an EMBL/GenBank/DDBJ whole genome shotgun (WGS) entry which is preliminary data.</text>
</comment>
<keyword evidence="8" id="KW-1185">Reference proteome</keyword>
<protein>
    <submittedName>
        <fullName evidence="7">Methyl-accepting chemotaxis protein</fullName>
    </submittedName>
</protein>
<keyword evidence="5" id="KW-1133">Transmembrane helix</keyword>
<keyword evidence="5" id="KW-0472">Membrane</keyword>
<comment type="similarity">
    <text evidence="2">Belongs to the methyl-accepting chemotaxis (MCP) protein family.</text>
</comment>
<dbReference type="CDD" id="cd11386">
    <property type="entry name" value="MCP_signal"/>
    <property type="match status" value="1"/>
</dbReference>
<sequence length="583" mass="61791">MLRLNTLALRTRLQLAFGSLLLLSVLSSALALKELADIEANLDLVVTQNNVELELSVDMADAVHKVSRQMRTLALLHDDQQIDAEYKKVELSRQDYAKARTALERLVPDEAGRKLRARIDAALQHAQPLNDNFIALARQHRDGDALALLMDQAAPATQALQDALDANTELVKANNLQRHAAAQTDYQDARRLMLGFALASLGAALLLSWLVTRSVLNELGGEPAEVARVAQTIADARLDILVPRRDGDNSSVMAAMARMQQSLSSLVATMRGNAESVATASAQIAQGNQDLSQRTEEQASALQQTAATMDQLGGTVRHNADNAQQANQLASGASDVASRGGQVVSAVVDTMRGINDSSRRIADIIGVIDGIAFQTNILALNAAVEAARAGEQGRGFAVVAAEVRSLAQRSAEAAKEIKSLITSSVEQVEKGTHLVDQAGSTMEEIVASVQRVRDIVAQISAASAEQSGGVTQISQAVTQMDHVTQQNAALVEEGAAAAESLRQQAQQLLEAAAVFQLPPEVTAPRANEATQHSPKLVAAAAIGKIRANAAASSKRTMPAKPARGAAAPSRASSTLTEQQWEAF</sequence>
<feature type="compositionally biased region" description="Polar residues" evidence="4">
    <location>
        <begin position="574"/>
        <end position="583"/>
    </location>
</feature>
<dbReference type="PROSITE" id="PS50111">
    <property type="entry name" value="CHEMOTAXIS_TRANSDUC_2"/>
    <property type="match status" value="1"/>
</dbReference>
<organism evidence="7 8">
    <name type="scientific">Roseateles aquae</name>
    <dbReference type="NCBI Taxonomy" id="3077235"/>
    <lineage>
        <taxon>Bacteria</taxon>
        <taxon>Pseudomonadati</taxon>
        <taxon>Pseudomonadota</taxon>
        <taxon>Betaproteobacteria</taxon>
        <taxon>Burkholderiales</taxon>
        <taxon>Sphaerotilaceae</taxon>
        <taxon>Roseateles</taxon>
    </lineage>
</organism>
<evidence type="ECO:0000313" key="7">
    <source>
        <dbReference type="EMBL" id="MDT8998584.1"/>
    </source>
</evidence>
<dbReference type="InterPro" id="IPR047347">
    <property type="entry name" value="YvaQ-like_sensor"/>
</dbReference>
<dbReference type="Gene3D" id="1.10.287.950">
    <property type="entry name" value="Methyl-accepting chemotaxis protein"/>
    <property type="match status" value="1"/>
</dbReference>
<proteinExistence type="inferred from homology"/>
<gene>
    <name evidence="7" type="ORF">RQP53_04790</name>
</gene>
<feature type="transmembrane region" description="Helical" evidence="5">
    <location>
        <begin position="192"/>
        <end position="211"/>
    </location>
</feature>
<evidence type="ECO:0000256" key="4">
    <source>
        <dbReference type="SAM" id="MobiDB-lite"/>
    </source>
</evidence>
<dbReference type="SUPFAM" id="SSF58104">
    <property type="entry name" value="Methyl-accepting chemotaxis protein (MCP) signaling domain"/>
    <property type="match status" value="1"/>
</dbReference>
<dbReference type="InterPro" id="IPR004089">
    <property type="entry name" value="MCPsignal_dom"/>
</dbReference>
<dbReference type="InterPro" id="IPR004090">
    <property type="entry name" value="Chemotax_Me-accpt_rcpt"/>
</dbReference>
<evidence type="ECO:0000259" key="6">
    <source>
        <dbReference type="PROSITE" id="PS50111"/>
    </source>
</evidence>
<dbReference type="SMART" id="SM00283">
    <property type="entry name" value="MA"/>
    <property type="match status" value="1"/>
</dbReference>
<feature type="region of interest" description="Disordered" evidence="4">
    <location>
        <begin position="549"/>
        <end position="583"/>
    </location>
</feature>
<dbReference type="RefSeq" id="WP_315648978.1">
    <property type="nucleotide sequence ID" value="NZ_JAVXZY010000001.1"/>
</dbReference>
<dbReference type="InterPro" id="IPR024478">
    <property type="entry name" value="HlyB_4HB_MCP"/>
</dbReference>
<evidence type="ECO:0000313" key="8">
    <source>
        <dbReference type="Proteomes" id="UP001246372"/>
    </source>
</evidence>
<reference evidence="7" key="1">
    <citation type="submission" date="2023-09" db="EMBL/GenBank/DDBJ databases">
        <title>Paucibacter sp. APW11 Genome sequencing and assembly.</title>
        <authorList>
            <person name="Kim I."/>
        </authorList>
    </citation>
    <scope>NUCLEOTIDE SEQUENCE</scope>
    <source>
        <strain evidence="7">APW11</strain>
    </source>
</reference>
<dbReference type="PANTHER" id="PTHR43531:SF14">
    <property type="entry name" value="METHYL-ACCEPTING CHEMOTAXIS PROTEIN I-RELATED"/>
    <property type="match status" value="1"/>
</dbReference>
<dbReference type="Pfam" id="PF00015">
    <property type="entry name" value="MCPsignal"/>
    <property type="match status" value="1"/>
</dbReference>
<dbReference type="PANTHER" id="PTHR43531">
    <property type="entry name" value="PROTEIN ICFG"/>
    <property type="match status" value="1"/>
</dbReference>
<dbReference type="CDD" id="cd19411">
    <property type="entry name" value="MCP2201-like_sensor"/>
    <property type="match status" value="1"/>
</dbReference>
<evidence type="ECO:0000256" key="1">
    <source>
        <dbReference type="ARBA" id="ARBA00022481"/>
    </source>
</evidence>
<accession>A0ABU3P7N6</accession>
<dbReference type="EMBL" id="JAVXZY010000001">
    <property type="protein sequence ID" value="MDT8998584.1"/>
    <property type="molecule type" value="Genomic_DNA"/>
</dbReference>
<dbReference type="Pfam" id="PF12729">
    <property type="entry name" value="4HB_MCP_1"/>
    <property type="match status" value="1"/>
</dbReference>
<dbReference type="InterPro" id="IPR051310">
    <property type="entry name" value="MCP_chemotaxis"/>
</dbReference>
<evidence type="ECO:0000256" key="2">
    <source>
        <dbReference type="ARBA" id="ARBA00029447"/>
    </source>
</evidence>
<evidence type="ECO:0000256" key="3">
    <source>
        <dbReference type="PROSITE-ProRule" id="PRU00284"/>
    </source>
</evidence>